<dbReference type="PANTHER" id="PTHR23417">
    <property type="entry name" value="3-DEOXY-D-MANNO-OCTULOSONIC-ACID TRANSFERASE/TRNA GUANINE-N 7 - -METHYLTRANSFERASE"/>
    <property type="match status" value="1"/>
</dbReference>
<keyword evidence="5 7" id="KW-0949">S-adenosyl-L-methionine</keyword>
<keyword evidence="3 7" id="KW-0489">Methyltransferase</keyword>
<dbReference type="GO" id="GO:0008176">
    <property type="term" value="F:tRNA (guanine(46)-N7)-methyltransferase activity"/>
    <property type="evidence" value="ECO:0007669"/>
    <property type="project" value="UniProtKB-UniRule"/>
</dbReference>
<dbReference type="HAMAP" id="MF_01057">
    <property type="entry name" value="tRNA_methyltr_TrmB"/>
    <property type="match status" value="1"/>
</dbReference>
<comment type="function">
    <text evidence="2 7">Catalyzes the formation of N(7)-methylguanine at position 46 (m7G46) in tRNA.</text>
</comment>
<comment type="pathway">
    <text evidence="7">tRNA modification; N(7)-methylguanine-tRNA biosynthesis.</text>
</comment>
<accession>A0A4Z0Y8P3</accession>
<comment type="caution">
    <text evidence="8">The sequence shown here is derived from an EMBL/GenBank/DDBJ whole genome shotgun (WGS) entry which is preliminary data.</text>
</comment>
<dbReference type="EMBL" id="SRMQ01000013">
    <property type="protein sequence ID" value="TGJ75641.1"/>
    <property type="molecule type" value="Genomic_DNA"/>
</dbReference>
<dbReference type="CDD" id="cd02440">
    <property type="entry name" value="AdoMet_MTases"/>
    <property type="match status" value="1"/>
</dbReference>
<feature type="binding site" evidence="7">
    <location>
        <position position="128"/>
    </location>
    <ligand>
        <name>substrate</name>
    </ligand>
</feature>
<dbReference type="SUPFAM" id="SSF53335">
    <property type="entry name" value="S-adenosyl-L-methionine-dependent methyltransferases"/>
    <property type="match status" value="1"/>
</dbReference>
<evidence type="ECO:0000256" key="3">
    <source>
        <dbReference type="ARBA" id="ARBA00022603"/>
    </source>
</evidence>
<reference evidence="8 9" key="1">
    <citation type="submission" date="2019-04" db="EMBL/GenBank/DDBJ databases">
        <authorList>
            <person name="Poehlein A."/>
            <person name="Bengelsdorf F.R."/>
            <person name="Duerre P."/>
            <person name="Daniel R."/>
        </authorList>
    </citation>
    <scope>NUCLEOTIDE SEQUENCE [LARGE SCALE GENOMIC DNA]</scope>
    <source>
        <strain evidence="8 9">BS-1</strain>
    </source>
</reference>
<dbReference type="GO" id="GO:0043527">
    <property type="term" value="C:tRNA methyltransferase complex"/>
    <property type="evidence" value="ECO:0007669"/>
    <property type="project" value="TreeGrafter"/>
</dbReference>
<dbReference type="OrthoDB" id="9802090at2"/>
<evidence type="ECO:0000256" key="1">
    <source>
        <dbReference type="ARBA" id="ARBA00000142"/>
    </source>
</evidence>
<comment type="catalytic activity">
    <reaction evidence="1 7">
        <text>guanosine(46) in tRNA + S-adenosyl-L-methionine = N(7)-methylguanosine(46) in tRNA + S-adenosyl-L-homocysteine</text>
        <dbReference type="Rhea" id="RHEA:42708"/>
        <dbReference type="Rhea" id="RHEA-COMP:10188"/>
        <dbReference type="Rhea" id="RHEA-COMP:10189"/>
        <dbReference type="ChEBI" id="CHEBI:57856"/>
        <dbReference type="ChEBI" id="CHEBI:59789"/>
        <dbReference type="ChEBI" id="CHEBI:74269"/>
        <dbReference type="ChEBI" id="CHEBI:74480"/>
        <dbReference type="EC" id="2.1.1.33"/>
    </reaction>
</comment>
<name>A0A4Z0Y8P3_9FIRM</name>
<feature type="binding site" evidence="7">
    <location>
        <position position="124"/>
    </location>
    <ligand>
        <name>S-adenosyl-L-methionine</name>
        <dbReference type="ChEBI" id="CHEBI:59789"/>
    </ligand>
</feature>
<dbReference type="AlphaFoldDB" id="A0A4Z0Y8P3"/>
<dbReference type="InterPro" id="IPR029063">
    <property type="entry name" value="SAM-dependent_MTases_sf"/>
</dbReference>
<keyword evidence="9" id="KW-1185">Reference proteome</keyword>
<evidence type="ECO:0000256" key="4">
    <source>
        <dbReference type="ARBA" id="ARBA00022679"/>
    </source>
</evidence>
<protein>
    <recommendedName>
        <fullName evidence="7">tRNA (guanine-N(7)-)-methyltransferase</fullName>
        <ecNumber evidence="7">2.1.1.33</ecNumber>
    </recommendedName>
    <alternativeName>
        <fullName evidence="7">tRNA (guanine(46)-N(7))-methyltransferase</fullName>
    </alternativeName>
    <alternativeName>
        <fullName evidence="7">tRNA(m7G46)-methyltransferase</fullName>
    </alternativeName>
</protein>
<dbReference type="PANTHER" id="PTHR23417:SF14">
    <property type="entry name" value="PENTACOTRIPEPTIDE-REPEAT REGION OF PRORP DOMAIN-CONTAINING PROTEIN"/>
    <property type="match status" value="1"/>
</dbReference>
<dbReference type="Gene3D" id="3.40.50.150">
    <property type="entry name" value="Vaccinia Virus protein VP39"/>
    <property type="match status" value="1"/>
</dbReference>
<evidence type="ECO:0000256" key="7">
    <source>
        <dbReference type="HAMAP-Rule" id="MF_01057"/>
    </source>
</evidence>
<dbReference type="EC" id="2.1.1.33" evidence="7"/>
<dbReference type="NCBIfam" id="NF001080">
    <property type="entry name" value="PRK00121.2-2"/>
    <property type="match status" value="1"/>
</dbReference>
<dbReference type="InterPro" id="IPR003358">
    <property type="entry name" value="tRNA_(Gua-N-7)_MeTrfase_Trmb"/>
</dbReference>
<keyword evidence="6 7" id="KW-0819">tRNA processing</keyword>
<evidence type="ECO:0000313" key="8">
    <source>
        <dbReference type="EMBL" id="TGJ75641.1"/>
    </source>
</evidence>
<evidence type="ECO:0000256" key="5">
    <source>
        <dbReference type="ARBA" id="ARBA00022691"/>
    </source>
</evidence>
<feature type="binding site" evidence="7">
    <location>
        <position position="68"/>
    </location>
    <ligand>
        <name>S-adenosyl-L-methionine</name>
        <dbReference type="ChEBI" id="CHEBI:59789"/>
    </ligand>
</feature>
<evidence type="ECO:0000313" key="9">
    <source>
        <dbReference type="Proteomes" id="UP000297714"/>
    </source>
</evidence>
<dbReference type="RefSeq" id="WP_135660804.1">
    <property type="nucleotide sequence ID" value="NZ_JAJUFJ010000013.1"/>
</dbReference>
<comment type="caution">
    <text evidence="7">Lacks conserved residue(s) required for the propagation of feature annotation.</text>
</comment>
<dbReference type="UniPathway" id="UPA00989"/>
<organism evidence="8 9">
    <name type="scientific">Caproiciproducens galactitolivorans</name>
    <dbReference type="NCBI Taxonomy" id="642589"/>
    <lineage>
        <taxon>Bacteria</taxon>
        <taxon>Bacillati</taxon>
        <taxon>Bacillota</taxon>
        <taxon>Clostridia</taxon>
        <taxon>Eubacteriales</taxon>
        <taxon>Acutalibacteraceae</taxon>
        <taxon>Caproiciproducens</taxon>
    </lineage>
</organism>
<evidence type="ECO:0000256" key="6">
    <source>
        <dbReference type="ARBA" id="ARBA00022694"/>
    </source>
</evidence>
<dbReference type="NCBIfam" id="TIGR00091">
    <property type="entry name" value="tRNA (guanosine(46)-N7)-methyltransferase TrmB"/>
    <property type="match status" value="1"/>
</dbReference>
<sequence length="221" mass="25742">MRMRNKPWAAPELDACEFFVRSPSEQIGKWHSFFPRRQPIHLELGCGKGFFIAGMAPKHPEINYIGIDLKDAVLGPAKRNIEKAFQEQNKKPDNVVLMAQDIERLLTVMNENDTVERIYILFCNPWPKAKHNKRRLTYPRMLESYKQILAKGGEIHFKTDDDPLFSNSVAYFKQSGFEITRITYDLHADNWPEENVLTEHEKMFLEKGIKIKALIAKLPVR</sequence>
<keyword evidence="4 7" id="KW-0808">Transferase</keyword>
<dbReference type="Proteomes" id="UP000297714">
    <property type="component" value="Unassembled WGS sequence"/>
</dbReference>
<proteinExistence type="inferred from homology"/>
<feature type="binding site" evidence="7">
    <location>
        <position position="160"/>
    </location>
    <ligand>
        <name>substrate</name>
    </ligand>
</feature>
<feature type="binding site" evidence="7">
    <location>
        <position position="101"/>
    </location>
    <ligand>
        <name>S-adenosyl-L-methionine</name>
        <dbReference type="ChEBI" id="CHEBI:59789"/>
    </ligand>
</feature>
<dbReference type="Pfam" id="PF02390">
    <property type="entry name" value="Methyltransf_4"/>
    <property type="match status" value="1"/>
</dbReference>
<feature type="region of interest" description="Interaction with RNA" evidence="7">
    <location>
        <begin position="130"/>
        <end position="135"/>
    </location>
</feature>
<evidence type="ECO:0000256" key="2">
    <source>
        <dbReference type="ARBA" id="ARBA00003015"/>
    </source>
</evidence>
<feature type="binding site" evidence="7">
    <location>
        <position position="43"/>
    </location>
    <ligand>
        <name>S-adenosyl-L-methionine</name>
        <dbReference type="ChEBI" id="CHEBI:59789"/>
    </ligand>
</feature>
<comment type="similarity">
    <text evidence="7">Belongs to the class I-like SAM-binding methyltransferase superfamily. TrmB family.</text>
</comment>
<dbReference type="PROSITE" id="PS51625">
    <property type="entry name" value="SAM_MT_TRMB"/>
    <property type="match status" value="1"/>
</dbReference>
<dbReference type="InterPro" id="IPR055361">
    <property type="entry name" value="tRNA_methyltr_TrmB_bact"/>
</dbReference>
<gene>
    <name evidence="7 8" type="primary">trmB</name>
    <name evidence="8" type="ORF">CAGA_22460</name>
</gene>